<accession>A0AAV4UPS0</accession>
<protein>
    <submittedName>
        <fullName evidence="1">Protein GUCD1</fullName>
    </submittedName>
</protein>
<comment type="caution">
    <text evidence="1">The sequence shown here is derived from an EMBL/GenBank/DDBJ whole genome shotgun (WGS) entry which is preliminary data.</text>
</comment>
<dbReference type="Pfam" id="PF09778">
    <property type="entry name" value="Guanylate_cyc_2"/>
    <property type="match status" value="1"/>
</dbReference>
<dbReference type="Proteomes" id="UP001054837">
    <property type="component" value="Unassembled WGS sequence"/>
</dbReference>
<evidence type="ECO:0000313" key="2">
    <source>
        <dbReference type="Proteomes" id="UP001054837"/>
    </source>
</evidence>
<dbReference type="Gene3D" id="3.90.70.10">
    <property type="entry name" value="Cysteine proteinases"/>
    <property type="match status" value="1"/>
</dbReference>
<dbReference type="EMBL" id="BPLQ01011717">
    <property type="protein sequence ID" value="GIY59788.1"/>
    <property type="molecule type" value="Genomic_DNA"/>
</dbReference>
<dbReference type="InterPro" id="IPR018616">
    <property type="entry name" value="GUCD1"/>
</dbReference>
<dbReference type="PANTHER" id="PTHR31400">
    <property type="entry name" value="GUANYLYL CYCLASE DOMAIN CONTAINING PROTEIN 1 GUCD1"/>
    <property type="match status" value="1"/>
</dbReference>
<dbReference type="PANTHER" id="PTHR31400:SF1">
    <property type="entry name" value="PROTEIN GUCD1"/>
    <property type="match status" value="1"/>
</dbReference>
<proteinExistence type="predicted"/>
<evidence type="ECO:0000313" key="1">
    <source>
        <dbReference type="EMBL" id="GIY59788.1"/>
    </source>
</evidence>
<dbReference type="AlphaFoldDB" id="A0AAV4UPS0"/>
<name>A0AAV4UPS0_9ARAC</name>
<keyword evidence="2" id="KW-1185">Reference proteome</keyword>
<organism evidence="1 2">
    <name type="scientific">Caerostris darwini</name>
    <dbReference type="NCBI Taxonomy" id="1538125"/>
    <lineage>
        <taxon>Eukaryota</taxon>
        <taxon>Metazoa</taxon>
        <taxon>Ecdysozoa</taxon>
        <taxon>Arthropoda</taxon>
        <taxon>Chelicerata</taxon>
        <taxon>Arachnida</taxon>
        <taxon>Araneae</taxon>
        <taxon>Araneomorphae</taxon>
        <taxon>Entelegynae</taxon>
        <taxon>Araneoidea</taxon>
        <taxon>Araneidae</taxon>
        <taxon>Caerostris</taxon>
    </lineage>
</organism>
<sequence>MGGGAREIDSIEIPLVHVKQHLSWDCGISAVMMILSEKDRLYMKENLEEVSRQEGFDKSTWTIDLAYLLRKFGIRHLYVTVTIGVNPGYSEEDFYQRVLKKDAQRISDRFSTADLNNVKVEKRTVDQDEILDHLSSGNPVIVLVNANLLYCDTCTCHTKKLNFDQLLKADFHCAFFSCLMQVLGCCNSSFAYQGHYVVLCGFNKTERKILYRNPSVINKVCTIPYDSFEIARKSFGTDEDVLFVFLNS</sequence>
<gene>
    <name evidence="1" type="primary">Gucd1</name>
    <name evidence="1" type="ORF">CDAR_62312</name>
</gene>
<reference evidence="1 2" key="1">
    <citation type="submission" date="2021-06" db="EMBL/GenBank/DDBJ databases">
        <title>Caerostris darwini draft genome.</title>
        <authorList>
            <person name="Kono N."/>
            <person name="Arakawa K."/>
        </authorList>
    </citation>
    <scope>NUCLEOTIDE SEQUENCE [LARGE SCALE GENOMIC DNA]</scope>
</reference>